<keyword evidence="4 14" id="KW-0479">Metal-binding</keyword>
<dbReference type="Gene3D" id="3.30.1490.20">
    <property type="entry name" value="ATP-grasp fold, A domain"/>
    <property type="match status" value="1"/>
</dbReference>
<feature type="binding site" evidence="14">
    <location>
        <position position="315"/>
    </location>
    <ligand>
        <name>Mg(2+)</name>
        <dbReference type="ChEBI" id="CHEBI:18420"/>
        <label>2</label>
    </ligand>
</feature>
<dbReference type="EC" id="6.3.2.4" evidence="12"/>
<name>G2KWD9_FRUST</name>
<dbReference type="STRING" id="714313.LSA_09330"/>
<keyword evidence="10 14" id="KW-0464">Manganese</keyword>
<dbReference type="GO" id="GO:0008360">
    <property type="term" value="P:regulation of cell shape"/>
    <property type="evidence" value="ECO:0007669"/>
    <property type="project" value="UniProtKB-KW"/>
</dbReference>
<gene>
    <name evidence="12 17" type="primary">ddl</name>
    <name evidence="17" type="ordered locus">LSA_09330</name>
</gene>
<dbReference type="AlphaFoldDB" id="G2KWD9"/>
<dbReference type="PROSITE" id="PS00844">
    <property type="entry name" value="DALA_DALA_LIGASE_2"/>
    <property type="match status" value="1"/>
</dbReference>
<dbReference type="SUPFAM" id="SSF56059">
    <property type="entry name" value="Glutathione synthetase ATP-binding domain-like"/>
    <property type="match status" value="1"/>
</dbReference>
<feature type="binding site" evidence="14">
    <location>
        <position position="317"/>
    </location>
    <ligand>
        <name>Mg(2+)</name>
        <dbReference type="ChEBI" id="CHEBI:18420"/>
        <label>2</label>
    </ligand>
</feature>
<evidence type="ECO:0000256" key="3">
    <source>
        <dbReference type="ARBA" id="ARBA00022598"/>
    </source>
</evidence>
<dbReference type="PIRSF" id="PIRSF039102">
    <property type="entry name" value="Ddl/VanB"/>
    <property type="match status" value="1"/>
</dbReference>
<dbReference type="KEGG" id="lsn:LSA_09330"/>
<feature type="domain" description="ATP-grasp" evidence="16">
    <location>
        <begin position="141"/>
        <end position="348"/>
    </location>
</feature>
<dbReference type="PROSITE" id="PS50975">
    <property type="entry name" value="ATP_GRASP"/>
    <property type="match status" value="1"/>
</dbReference>
<dbReference type="EMBL" id="CP002461">
    <property type="protein sequence ID" value="AEN99333.1"/>
    <property type="molecule type" value="Genomic_DNA"/>
</dbReference>
<evidence type="ECO:0000256" key="1">
    <source>
        <dbReference type="ARBA" id="ARBA00001936"/>
    </source>
</evidence>
<evidence type="ECO:0000256" key="9">
    <source>
        <dbReference type="ARBA" id="ARBA00022984"/>
    </source>
</evidence>
<feature type="active site" evidence="13">
    <location>
        <position position="188"/>
    </location>
</feature>
<evidence type="ECO:0000256" key="11">
    <source>
        <dbReference type="ARBA" id="ARBA00023316"/>
    </source>
</evidence>
<dbReference type="InterPro" id="IPR011761">
    <property type="entry name" value="ATP-grasp"/>
</dbReference>
<dbReference type="Proteomes" id="UP000001285">
    <property type="component" value="Chromosome"/>
</dbReference>
<keyword evidence="18" id="KW-1185">Reference proteome</keyword>
<dbReference type="InterPro" id="IPR011095">
    <property type="entry name" value="Dala_Dala_lig_C"/>
</dbReference>
<keyword evidence="3 12" id="KW-0436">Ligase</keyword>
<comment type="similarity">
    <text evidence="2 12">Belongs to the D-alanine--D-alanine ligase family.</text>
</comment>
<dbReference type="NCBIfam" id="NF002528">
    <property type="entry name" value="PRK01966.1-4"/>
    <property type="match status" value="1"/>
</dbReference>
<keyword evidence="7 14" id="KW-0460">Magnesium</keyword>
<comment type="catalytic activity">
    <reaction evidence="12">
        <text>2 D-alanine + ATP = D-alanyl-D-alanine + ADP + phosphate + H(+)</text>
        <dbReference type="Rhea" id="RHEA:11224"/>
        <dbReference type="ChEBI" id="CHEBI:15378"/>
        <dbReference type="ChEBI" id="CHEBI:30616"/>
        <dbReference type="ChEBI" id="CHEBI:43474"/>
        <dbReference type="ChEBI" id="CHEBI:57416"/>
        <dbReference type="ChEBI" id="CHEBI:57822"/>
        <dbReference type="ChEBI" id="CHEBI:456216"/>
        <dbReference type="EC" id="6.3.2.4"/>
    </reaction>
</comment>
<dbReference type="Gene3D" id="3.40.50.20">
    <property type="match status" value="1"/>
</dbReference>
<dbReference type="InterPro" id="IPR011127">
    <property type="entry name" value="Dala_Dala_lig_N"/>
</dbReference>
<dbReference type="GO" id="GO:0046872">
    <property type="term" value="F:metal ion binding"/>
    <property type="evidence" value="ECO:0007669"/>
    <property type="project" value="UniProtKB-KW"/>
</dbReference>
<comment type="cofactor">
    <cofactor evidence="14">
        <name>Mg(2+)</name>
        <dbReference type="ChEBI" id="CHEBI:18420"/>
    </cofactor>
    <cofactor evidence="14">
        <name>Mn(2+)</name>
        <dbReference type="ChEBI" id="CHEBI:29035"/>
    </cofactor>
    <text evidence="14">Binds 2 magnesium or manganese ions per subunit.</text>
</comment>
<dbReference type="eggNOG" id="COG1181">
    <property type="taxonomic scope" value="Bacteria"/>
</dbReference>
<comment type="function">
    <text evidence="12">Cell wall formation.</text>
</comment>
<evidence type="ECO:0000256" key="6">
    <source>
        <dbReference type="ARBA" id="ARBA00022840"/>
    </source>
</evidence>
<keyword evidence="8 12" id="KW-0133">Cell shape</keyword>
<dbReference type="PANTHER" id="PTHR23132">
    <property type="entry name" value="D-ALANINE--D-ALANINE LIGASE"/>
    <property type="match status" value="1"/>
</dbReference>
<dbReference type="GO" id="GO:0005829">
    <property type="term" value="C:cytosol"/>
    <property type="evidence" value="ECO:0007669"/>
    <property type="project" value="TreeGrafter"/>
</dbReference>
<organism evidence="17 18">
    <name type="scientific">Fructilactobacillus sanfranciscensis (strain TMW 1.1304)</name>
    <name type="common">Lactobacillus sanfranciscensis</name>
    <dbReference type="NCBI Taxonomy" id="714313"/>
    <lineage>
        <taxon>Bacteria</taxon>
        <taxon>Bacillati</taxon>
        <taxon>Bacillota</taxon>
        <taxon>Bacilli</taxon>
        <taxon>Lactobacillales</taxon>
        <taxon>Lactobacillaceae</taxon>
        <taxon>Fructilactobacillus</taxon>
    </lineage>
</organism>
<dbReference type="GO" id="GO:0008716">
    <property type="term" value="F:D-alanine-D-alanine ligase activity"/>
    <property type="evidence" value="ECO:0007669"/>
    <property type="project" value="UniProtKB-UniRule"/>
</dbReference>
<evidence type="ECO:0000256" key="15">
    <source>
        <dbReference type="PROSITE-ProRule" id="PRU00409"/>
    </source>
</evidence>
<dbReference type="InterPro" id="IPR013815">
    <property type="entry name" value="ATP_grasp_subdomain_1"/>
</dbReference>
<dbReference type="GO" id="GO:0009252">
    <property type="term" value="P:peptidoglycan biosynthetic process"/>
    <property type="evidence" value="ECO:0007669"/>
    <property type="project" value="UniProtKB-UniRule"/>
</dbReference>
<keyword evidence="5 15" id="KW-0547">Nucleotide-binding</keyword>
<feature type="binding site" evidence="14">
    <location>
        <position position="315"/>
    </location>
    <ligand>
        <name>Mg(2+)</name>
        <dbReference type="ChEBI" id="CHEBI:18420"/>
        <label>1</label>
    </ligand>
</feature>
<evidence type="ECO:0000259" key="16">
    <source>
        <dbReference type="PROSITE" id="PS50975"/>
    </source>
</evidence>
<dbReference type="InterPro" id="IPR016185">
    <property type="entry name" value="PreATP-grasp_dom_sf"/>
</dbReference>
<feature type="active site" evidence="13">
    <location>
        <position position="326"/>
    </location>
</feature>
<keyword evidence="11 12" id="KW-0961">Cell wall biogenesis/degradation</keyword>
<dbReference type="SUPFAM" id="SSF52440">
    <property type="entry name" value="PreATP-grasp domain"/>
    <property type="match status" value="1"/>
</dbReference>
<protein>
    <recommendedName>
        <fullName evidence="12">D-alanine--D-alanine ligase</fullName>
        <ecNumber evidence="12">6.3.2.4</ecNumber>
    </recommendedName>
    <alternativeName>
        <fullName evidence="12">D-Ala-D-Ala ligase</fullName>
    </alternativeName>
    <alternativeName>
        <fullName evidence="12">D-alanylalanine synthetase</fullName>
    </alternativeName>
</protein>
<dbReference type="InterPro" id="IPR000291">
    <property type="entry name" value="D-Ala_lig_Van_CS"/>
</dbReference>
<dbReference type="RefSeq" id="WP_014082191.1">
    <property type="nucleotide sequence ID" value="NC_015978.1"/>
</dbReference>
<dbReference type="Pfam" id="PF07478">
    <property type="entry name" value="Dala_Dala_lig_C"/>
    <property type="match status" value="1"/>
</dbReference>
<keyword evidence="9 12" id="KW-0573">Peptidoglycan synthesis</keyword>
<dbReference type="OrthoDB" id="9813261at2"/>
<feature type="binding site" evidence="14">
    <location>
        <position position="302"/>
    </location>
    <ligand>
        <name>Mg(2+)</name>
        <dbReference type="ChEBI" id="CHEBI:18420"/>
        <label>1</label>
    </ligand>
</feature>
<accession>G2KWD9</accession>
<comment type="cofactor">
    <cofactor evidence="1">
        <name>Mn(2+)</name>
        <dbReference type="ChEBI" id="CHEBI:29035"/>
    </cofactor>
</comment>
<evidence type="ECO:0000256" key="10">
    <source>
        <dbReference type="ARBA" id="ARBA00023211"/>
    </source>
</evidence>
<evidence type="ECO:0000256" key="4">
    <source>
        <dbReference type="ARBA" id="ARBA00022723"/>
    </source>
</evidence>
<sequence length="380" mass="42461">MTDKKLHLALLFGGDSSEHDVSKRSAHNIYEAVDKNKYDVSLFLITRDGIILSNEDSLRVFDGEEETEVVNEVVPKMDLSNPLEPIINLNKEKNIDVFFPIIHGNLGEDGTIQGLLRLLQKPYVGSGSLASGMAYDKDITKKILDVVGVRNTNYVLVTPENDHDWNYEKISERLNSKILFIKPSRQGSSIGIHKVENQSEYAEGMKDALRYDTKVLVEEAIEGPEEVEISILGNENPKGSKVGAIKVPASDAFYTYDNKFVDASKVEFTIPVALPSGVADEITDMAIKAFKALELKGMARIDFLVSKDYTPYLGEINTLPGFTNISLYPQLWEASGISYTELIDKLIELAFEEFERQSKIAHDFIPLNSGDQKKVYDANK</sequence>
<evidence type="ECO:0000256" key="7">
    <source>
        <dbReference type="ARBA" id="ARBA00022842"/>
    </source>
</evidence>
<proteinExistence type="inferred from homology"/>
<keyword evidence="6 15" id="KW-0067">ATP-binding</keyword>
<dbReference type="UniPathway" id="UPA00219"/>
<reference evidence="17 18" key="1">
    <citation type="journal article" date="2011" name="Microb. Cell Fact.">
        <title>Genomic analysis reveals Lactobacillus sanfranciscensis as stable element in traditional sourdoughs.</title>
        <authorList>
            <person name="Vogel R.F."/>
            <person name="Pavlovic M."/>
            <person name="Ehrmann M.A."/>
            <person name="Wiezer A."/>
            <person name="Liesegang H."/>
            <person name="Offschanka S."/>
            <person name="Voget S."/>
            <person name="Angelov A."/>
            <person name="Bocker G."/>
            <person name="Liebl W."/>
        </authorList>
    </citation>
    <scope>NUCLEOTIDE SEQUENCE [LARGE SCALE GENOMIC DNA]</scope>
    <source>
        <strain evidence="17 18">TMW 1.1304</strain>
    </source>
</reference>
<evidence type="ECO:0000256" key="8">
    <source>
        <dbReference type="ARBA" id="ARBA00022960"/>
    </source>
</evidence>
<dbReference type="NCBIfam" id="TIGR01205">
    <property type="entry name" value="D_ala_D_alaTIGR"/>
    <property type="match status" value="1"/>
</dbReference>
<dbReference type="Gene3D" id="3.30.470.20">
    <property type="entry name" value="ATP-grasp fold, B domain"/>
    <property type="match status" value="1"/>
</dbReference>
<dbReference type="PROSITE" id="PS00843">
    <property type="entry name" value="DALA_DALA_LIGASE_1"/>
    <property type="match status" value="1"/>
</dbReference>
<evidence type="ECO:0000256" key="2">
    <source>
        <dbReference type="ARBA" id="ARBA00010871"/>
    </source>
</evidence>
<evidence type="ECO:0000313" key="18">
    <source>
        <dbReference type="Proteomes" id="UP000001285"/>
    </source>
</evidence>
<evidence type="ECO:0000256" key="13">
    <source>
        <dbReference type="PIRSR" id="PIRSR039102-1"/>
    </source>
</evidence>
<dbReference type="GO" id="GO:0005524">
    <property type="term" value="F:ATP binding"/>
    <property type="evidence" value="ECO:0007669"/>
    <property type="project" value="UniProtKB-UniRule"/>
</dbReference>
<dbReference type="HAMAP" id="MF_00047">
    <property type="entry name" value="Dala_Dala_lig"/>
    <property type="match status" value="1"/>
</dbReference>
<evidence type="ECO:0000256" key="5">
    <source>
        <dbReference type="ARBA" id="ARBA00022741"/>
    </source>
</evidence>
<dbReference type="PANTHER" id="PTHR23132:SF25">
    <property type="entry name" value="D-ALANINE--D-ALANINE LIGASE A"/>
    <property type="match status" value="1"/>
</dbReference>
<dbReference type="GO" id="GO:0071555">
    <property type="term" value="P:cell wall organization"/>
    <property type="evidence" value="ECO:0007669"/>
    <property type="project" value="UniProtKB-KW"/>
</dbReference>
<evidence type="ECO:0000313" key="17">
    <source>
        <dbReference type="EMBL" id="AEN99333.1"/>
    </source>
</evidence>
<keyword evidence="12" id="KW-0963">Cytoplasm</keyword>
<comment type="subcellular location">
    <subcellularLocation>
        <location evidence="12">Cytoplasm</location>
    </subcellularLocation>
</comment>
<dbReference type="InterPro" id="IPR005905">
    <property type="entry name" value="D_ala_D_ala"/>
</dbReference>
<dbReference type="HOGENOM" id="CLU_039268_0_1_9"/>
<evidence type="ECO:0000256" key="12">
    <source>
        <dbReference type="HAMAP-Rule" id="MF_00047"/>
    </source>
</evidence>
<dbReference type="Pfam" id="PF01820">
    <property type="entry name" value="Dala_Dala_lig_N"/>
    <property type="match status" value="1"/>
</dbReference>
<evidence type="ECO:0000256" key="14">
    <source>
        <dbReference type="PIRSR" id="PIRSR039102-3"/>
    </source>
</evidence>
<comment type="pathway">
    <text evidence="12">Cell wall biogenesis; peptidoglycan biosynthesis.</text>
</comment>
<feature type="active site" evidence="13">
    <location>
        <position position="18"/>
    </location>
</feature>